<organism evidence="1">
    <name type="scientific">Trepomonas sp. PC1</name>
    <dbReference type="NCBI Taxonomy" id="1076344"/>
    <lineage>
        <taxon>Eukaryota</taxon>
        <taxon>Metamonada</taxon>
        <taxon>Diplomonadida</taxon>
        <taxon>Hexamitidae</taxon>
        <taxon>Hexamitinae</taxon>
        <taxon>Trepomonas</taxon>
    </lineage>
</organism>
<protein>
    <submittedName>
        <fullName evidence="1">Uncharacterized protein</fullName>
    </submittedName>
</protein>
<feature type="non-terminal residue" evidence="1">
    <location>
        <position position="1"/>
    </location>
</feature>
<accession>A0A146K0J9</accession>
<proteinExistence type="predicted"/>
<reference evidence="1" key="1">
    <citation type="submission" date="2015-07" db="EMBL/GenBank/DDBJ databases">
        <title>Adaptation to a free-living lifestyle via gene acquisitions in the diplomonad Trepomonas sp. PC1.</title>
        <authorList>
            <person name="Xu F."/>
            <person name="Jerlstrom-Hultqvist J."/>
            <person name="Kolisko M."/>
            <person name="Simpson A.G.B."/>
            <person name="Roger A.J."/>
            <person name="Svard S.G."/>
            <person name="Andersson J.O."/>
        </authorList>
    </citation>
    <scope>NUCLEOTIDE SEQUENCE</scope>
    <source>
        <strain evidence="1">PC1</strain>
    </source>
</reference>
<dbReference type="EMBL" id="GDID01007302">
    <property type="protein sequence ID" value="JAP89304.1"/>
    <property type="molecule type" value="Transcribed_RNA"/>
</dbReference>
<gene>
    <name evidence="1" type="ORF">TPC1_31201</name>
</gene>
<dbReference type="AlphaFoldDB" id="A0A146K0J9"/>
<evidence type="ECO:0000313" key="1">
    <source>
        <dbReference type="EMBL" id="JAP89304.1"/>
    </source>
</evidence>
<sequence length="389" mass="44687">ERVKLKHANFFSLTIAETYDGLKLNAEDVIQFSKSQEQFTLHVKIDEIQYKFALKENVARDLEIPLNEPLQPHLIEIFEQEPVVTPKLNTIPKTIPDATKEFAALTLIFAQEAEIDESQSFSLSGLTSKLFKQNAVQIAKDAPRTSSLLINQNKNSLLKFKSQFEADFLEEITQEACFPLNKILFQSFSSFRMQIDAFLLYKALILQTLRLSDYQQGFNDICSIFMGELFNSAFSYSELVTKTANLSSKLISKLKPILQIFNLDFQKAKQQKNALNQILIQEILNQDQQLGKFIKGFQQKDLALYVMEWVLSLFSRMLYPGYKNRLFIIWADLAENPTAERVLTHCAWIIVSNQTKIFQKLGVEDEAGYLQQFGNDGQEFLQGISQLKM</sequence>
<name>A0A146K0J9_9EUKA</name>